<sequence length="210" mass="23382">MQADGPSRLQKGLNENRQRCAEEITEGLICQFQALDDMQERGRQAMLKFFYGGCSQMSVETYEQKAPEIHESSSSREVTVRSMVDTVQSRALKLCRQREEAGRDLPASEIVIFVLPGLLHEGPRVANLIKERQKELSSWKQKGKILLAGTDRKFDDKTSDASLYYSSRARGQARSLPQIPAVQPHPGSNPKQEALSASPTNPPAYGSDAF</sequence>
<feature type="region of interest" description="Disordered" evidence="1">
    <location>
        <begin position="170"/>
        <end position="210"/>
    </location>
</feature>
<evidence type="ECO:0000313" key="2">
    <source>
        <dbReference type="EMBL" id="KAK5077720.1"/>
    </source>
</evidence>
<evidence type="ECO:0000313" key="3">
    <source>
        <dbReference type="Proteomes" id="UP001345013"/>
    </source>
</evidence>
<comment type="caution">
    <text evidence="2">The sequence shown here is derived from an EMBL/GenBank/DDBJ whole genome shotgun (WGS) entry which is preliminary data.</text>
</comment>
<keyword evidence="3" id="KW-1185">Reference proteome</keyword>
<accession>A0ABR0JX57</accession>
<dbReference type="EMBL" id="JAVRRG010000203">
    <property type="protein sequence ID" value="KAK5077720.1"/>
    <property type="molecule type" value="Genomic_DNA"/>
</dbReference>
<dbReference type="Proteomes" id="UP001345013">
    <property type="component" value="Unassembled WGS sequence"/>
</dbReference>
<reference evidence="2 3" key="1">
    <citation type="submission" date="2023-08" db="EMBL/GenBank/DDBJ databases">
        <title>Black Yeasts Isolated from many extreme environments.</title>
        <authorList>
            <person name="Coleine C."/>
            <person name="Stajich J.E."/>
            <person name="Selbmann L."/>
        </authorList>
    </citation>
    <scope>NUCLEOTIDE SEQUENCE [LARGE SCALE GENOMIC DNA]</scope>
    <source>
        <strain evidence="2 3">CCFEE 5885</strain>
    </source>
</reference>
<evidence type="ECO:0000256" key="1">
    <source>
        <dbReference type="SAM" id="MobiDB-lite"/>
    </source>
</evidence>
<name>A0ABR0JX57_9EURO</name>
<protein>
    <submittedName>
        <fullName evidence="2">Uncharacterized protein</fullName>
    </submittedName>
</protein>
<organism evidence="2 3">
    <name type="scientific">Lithohypha guttulata</name>
    <dbReference type="NCBI Taxonomy" id="1690604"/>
    <lineage>
        <taxon>Eukaryota</taxon>
        <taxon>Fungi</taxon>
        <taxon>Dikarya</taxon>
        <taxon>Ascomycota</taxon>
        <taxon>Pezizomycotina</taxon>
        <taxon>Eurotiomycetes</taxon>
        <taxon>Chaetothyriomycetidae</taxon>
        <taxon>Chaetothyriales</taxon>
        <taxon>Trichomeriaceae</taxon>
        <taxon>Lithohypha</taxon>
    </lineage>
</organism>
<proteinExistence type="predicted"/>
<gene>
    <name evidence="2" type="ORF">LTR24_009384</name>
</gene>
<feature type="compositionally biased region" description="Polar residues" evidence="1">
    <location>
        <begin position="189"/>
        <end position="199"/>
    </location>
</feature>